<dbReference type="InterPro" id="IPR022310">
    <property type="entry name" value="NAD/GMP_synthase"/>
</dbReference>
<dbReference type="NCBIfam" id="NF002730">
    <property type="entry name" value="PRK02628.1"/>
    <property type="match status" value="1"/>
</dbReference>
<keyword evidence="5 7" id="KW-0067">ATP-binding</keyword>
<evidence type="ECO:0000256" key="8">
    <source>
        <dbReference type="PIRNR" id="PIRNR006630"/>
    </source>
</evidence>
<feature type="domain" description="CN hydrolase" evidence="11">
    <location>
        <begin position="15"/>
        <end position="280"/>
    </location>
</feature>
<dbReference type="EMBL" id="BAABGJ010000081">
    <property type="protein sequence ID" value="GAA4357856.1"/>
    <property type="molecule type" value="Genomic_DNA"/>
</dbReference>
<proteinExistence type="inferred from homology"/>
<dbReference type="PIRSF" id="PIRSF006630">
    <property type="entry name" value="NADS_GAT"/>
    <property type="match status" value="1"/>
</dbReference>
<keyword evidence="6 7" id="KW-0520">NAD</keyword>
<feature type="binding site" evidence="7">
    <location>
        <position position="648"/>
    </location>
    <ligand>
        <name>deamido-NAD(+)</name>
        <dbReference type="ChEBI" id="CHEBI:58437"/>
        <note>ligand shared between two neighboring subunits</note>
    </ligand>
</feature>
<feature type="active site" description="For glutaminase activity" evidence="7">
    <location>
        <position position="124"/>
    </location>
</feature>
<comment type="similarity">
    <text evidence="2 7 8">In the C-terminal section; belongs to the NAD synthetase family.</text>
</comment>
<evidence type="ECO:0000256" key="4">
    <source>
        <dbReference type="ARBA" id="ARBA00022741"/>
    </source>
</evidence>
<feature type="binding site" evidence="7">
    <location>
        <position position="130"/>
    </location>
    <ligand>
        <name>L-glutamine</name>
        <dbReference type="ChEBI" id="CHEBI:58359"/>
    </ligand>
</feature>
<comment type="function">
    <text evidence="7">Catalyzes the ATP-dependent amidation of deamido-NAD to form NAD. Uses L-glutamine as a nitrogen source.</text>
</comment>
<dbReference type="PANTHER" id="PTHR23090">
    <property type="entry name" value="NH 3 /GLUTAMINE-DEPENDENT NAD + SYNTHETASE"/>
    <property type="match status" value="1"/>
</dbReference>
<dbReference type="PANTHER" id="PTHR23090:SF9">
    <property type="entry name" value="GLUTAMINE-DEPENDENT NAD(+) SYNTHETASE"/>
    <property type="match status" value="1"/>
</dbReference>
<dbReference type="InterPro" id="IPR036526">
    <property type="entry name" value="C-N_Hydrolase_sf"/>
</dbReference>
<reference evidence="13" key="1">
    <citation type="journal article" date="2019" name="Int. J. Syst. Evol. Microbiol.">
        <title>The Global Catalogue of Microorganisms (GCM) 10K type strain sequencing project: providing services to taxonomists for standard genome sequencing and annotation.</title>
        <authorList>
            <consortium name="The Broad Institute Genomics Platform"/>
            <consortium name="The Broad Institute Genome Sequencing Center for Infectious Disease"/>
            <person name="Wu L."/>
            <person name="Ma J."/>
        </authorList>
    </citation>
    <scope>NUCLEOTIDE SEQUENCE [LARGE SCALE GENOMIC DNA]</scope>
    <source>
        <strain evidence="13">JCM 17804</strain>
    </source>
</reference>
<keyword evidence="3 7" id="KW-0436">Ligase</keyword>
<dbReference type="Gene3D" id="3.60.110.10">
    <property type="entry name" value="Carbon-nitrogen hydrolase"/>
    <property type="match status" value="1"/>
</dbReference>
<dbReference type="SUPFAM" id="SSF56317">
    <property type="entry name" value="Carbon-nitrogen hydrolase"/>
    <property type="match status" value="1"/>
</dbReference>
<comment type="similarity">
    <text evidence="9">Belongs to the NAD synthetase family.</text>
</comment>
<accession>A0ABP8IG91</accession>
<feature type="binding site" evidence="7">
    <location>
        <position position="461"/>
    </location>
    <ligand>
        <name>deamido-NAD(+)</name>
        <dbReference type="ChEBI" id="CHEBI:58437"/>
        <note>ligand shared between two neighboring subunits</note>
    </ligand>
</feature>
<dbReference type="InterPro" id="IPR041856">
    <property type="entry name" value="NAD+_synth_C"/>
</dbReference>
<dbReference type="RefSeq" id="WP_345541676.1">
    <property type="nucleotide sequence ID" value="NZ_BAABGJ010000081.1"/>
</dbReference>
<keyword evidence="13" id="KW-1185">Reference proteome</keyword>
<feature type="compositionally biased region" description="Low complexity" evidence="10">
    <location>
        <begin position="557"/>
        <end position="569"/>
    </location>
</feature>
<dbReference type="NCBIfam" id="TIGR00552">
    <property type="entry name" value="nadE"/>
    <property type="match status" value="1"/>
</dbReference>
<evidence type="ECO:0000256" key="9">
    <source>
        <dbReference type="RuleBase" id="RU003811"/>
    </source>
</evidence>
<dbReference type="Gene3D" id="1.10.10.1140">
    <property type="entry name" value="Glutamine-dependent NAD+ synthetase, C-terminal domain"/>
    <property type="match status" value="1"/>
</dbReference>
<evidence type="ECO:0000256" key="1">
    <source>
        <dbReference type="ARBA" id="ARBA00005188"/>
    </source>
</evidence>
<keyword evidence="4 7" id="KW-0547">Nucleotide-binding</keyword>
<dbReference type="Proteomes" id="UP001500975">
    <property type="component" value="Unassembled WGS sequence"/>
</dbReference>
<dbReference type="EC" id="6.3.5.1" evidence="7 8"/>
<feature type="binding site" evidence="7">
    <location>
        <begin position="371"/>
        <end position="378"/>
    </location>
    <ligand>
        <name>ATP</name>
        <dbReference type="ChEBI" id="CHEBI:30616"/>
    </ligand>
</feature>
<comment type="pathway">
    <text evidence="1 7 8">Cofactor biosynthesis; NAD(+) biosynthesis; NAD(+) from deamido-NAD(+) (L-Gln route): step 1/1.</text>
</comment>
<organism evidence="12 13">
    <name type="scientific">Variovorax defluvii</name>
    <dbReference type="NCBI Taxonomy" id="913761"/>
    <lineage>
        <taxon>Bacteria</taxon>
        <taxon>Pseudomonadati</taxon>
        <taxon>Pseudomonadota</taxon>
        <taxon>Betaproteobacteria</taxon>
        <taxon>Burkholderiales</taxon>
        <taxon>Comamonadaceae</taxon>
        <taxon>Variovorax</taxon>
    </lineage>
</organism>
<evidence type="ECO:0000256" key="10">
    <source>
        <dbReference type="SAM" id="MobiDB-lite"/>
    </source>
</evidence>
<evidence type="ECO:0000256" key="7">
    <source>
        <dbReference type="HAMAP-Rule" id="MF_02090"/>
    </source>
</evidence>
<dbReference type="CDD" id="cd00553">
    <property type="entry name" value="NAD_synthase"/>
    <property type="match status" value="1"/>
</dbReference>
<feature type="binding site" evidence="7">
    <location>
        <position position="490"/>
    </location>
    <ligand>
        <name>deamido-NAD(+)</name>
        <dbReference type="ChEBI" id="CHEBI:58437"/>
        <note>ligand shared between two neighboring subunits</note>
    </ligand>
</feature>
<comment type="catalytic activity">
    <reaction evidence="7 8">
        <text>deamido-NAD(+) + L-glutamine + ATP + H2O = L-glutamate + AMP + diphosphate + NAD(+) + H(+)</text>
        <dbReference type="Rhea" id="RHEA:24384"/>
        <dbReference type="ChEBI" id="CHEBI:15377"/>
        <dbReference type="ChEBI" id="CHEBI:15378"/>
        <dbReference type="ChEBI" id="CHEBI:29985"/>
        <dbReference type="ChEBI" id="CHEBI:30616"/>
        <dbReference type="ChEBI" id="CHEBI:33019"/>
        <dbReference type="ChEBI" id="CHEBI:57540"/>
        <dbReference type="ChEBI" id="CHEBI:58359"/>
        <dbReference type="ChEBI" id="CHEBI:58437"/>
        <dbReference type="ChEBI" id="CHEBI:456215"/>
        <dbReference type="EC" id="6.3.5.1"/>
    </reaction>
</comment>
<evidence type="ECO:0000256" key="2">
    <source>
        <dbReference type="ARBA" id="ARBA00007145"/>
    </source>
</evidence>
<evidence type="ECO:0000256" key="5">
    <source>
        <dbReference type="ARBA" id="ARBA00022840"/>
    </source>
</evidence>
<dbReference type="HAMAP" id="MF_02090">
    <property type="entry name" value="NadE_glutamine_dep"/>
    <property type="match status" value="1"/>
</dbReference>
<dbReference type="Pfam" id="PF02540">
    <property type="entry name" value="NAD_synthase"/>
    <property type="match status" value="1"/>
</dbReference>
<name>A0ABP8IG91_9BURK</name>
<sequence length="691" mass="75869">MTEHEFHNPYTHGFARLAVAVPRNRVADPAFNTAETIRMYREAAADGAVLVAFPELGLSAYTCDDLFHQAVLLDACERALLEIAATSREIGAVAVVGLPFRVDHRLFNCAAVVADGRVLGILPKTYLPNYGEFYEARQFNGADTALSQEVVLGGERVPFGTDLLFKSRQMPLFKLHVEICEDVWVPIPPSSHAALAGATVLVNLSASNITIGKSDYRHRLVSLQSARCLAAYLYTSAGIGESTTDLAWDGQALIYEAGDMLAESERFSNRSHRIAADVDLERLSRERMRQNSFGTSVHKHKAVLAGWRTIEFELPVPAQVPHGLLRGVARFPYVPSDAATRDARCAEVFNIQVQSLVQRVEAAGIDKLVIGVSGGLDSTHALLVCAQAMDRLGKPRSDILGFTMPGFATTGRTLQQARRLMASIGCSAREIDIRPSCLQMLKDLGHPFAEGQPQYDIAFENVQAGERTSHLFRLANFHHGIVVGTGDLSELALGWCTYGVGDHMSHYNVNASVPKTLIKHLVHWVETRRILGDEGSKVLHDILATEVSPELIPPSEPAAGGDAAAQPGQRTEDTIGPYELQDFHLYYTLRYGFRPSKVAFLAQAAWGDRTRGSWPDELQTERNEYTLADIKRHLGTFLWRFFKTSQFKRSCVPNAPKVGSGGSLSPRGDWRAPSDSEATVWLADLERVPGG</sequence>
<dbReference type="InterPro" id="IPR003010">
    <property type="entry name" value="C-N_Hydrolase"/>
</dbReference>
<evidence type="ECO:0000313" key="13">
    <source>
        <dbReference type="Proteomes" id="UP001500975"/>
    </source>
</evidence>
<comment type="caution">
    <text evidence="12">The sequence shown here is derived from an EMBL/GenBank/DDBJ whole genome shotgun (WGS) entry which is preliminary data.</text>
</comment>
<dbReference type="InterPro" id="IPR014445">
    <property type="entry name" value="Gln-dep_NAD_synthase"/>
</dbReference>
<evidence type="ECO:0000256" key="3">
    <source>
        <dbReference type="ARBA" id="ARBA00022598"/>
    </source>
</evidence>
<evidence type="ECO:0000259" key="11">
    <source>
        <dbReference type="PROSITE" id="PS50263"/>
    </source>
</evidence>
<dbReference type="PROSITE" id="PS50263">
    <property type="entry name" value="CN_HYDROLASE"/>
    <property type="match status" value="1"/>
</dbReference>
<feature type="binding site" evidence="7">
    <location>
        <position position="213"/>
    </location>
    <ligand>
        <name>L-glutamine</name>
        <dbReference type="ChEBI" id="CHEBI:58359"/>
    </ligand>
</feature>
<dbReference type="InterPro" id="IPR014729">
    <property type="entry name" value="Rossmann-like_a/b/a_fold"/>
</dbReference>
<evidence type="ECO:0000313" key="12">
    <source>
        <dbReference type="EMBL" id="GAA4357856.1"/>
    </source>
</evidence>
<evidence type="ECO:0000256" key="6">
    <source>
        <dbReference type="ARBA" id="ARBA00023027"/>
    </source>
</evidence>
<feature type="active site" description="Nucleophile; for glutaminase activity" evidence="7">
    <location>
        <position position="180"/>
    </location>
</feature>
<gene>
    <name evidence="7" type="primary">nadE</name>
    <name evidence="12" type="ORF">GCM10023165_52230</name>
</gene>
<feature type="region of interest" description="Disordered" evidence="10">
    <location>
        <begin position="551"/>
        <end position="573"/>
    </location>
</feature>
<dbReference type="Pfam" id="PF00795">
    <property type="entry name" value="CN_hydrolase"/>
    <property type="match status" value="1"/>
</dbReference>
<dbReference type="CDD" id="cd07570">
    <property type="entry name" value="GAT_Gln-NAD-synth"/>
    <property type="match status" value="1"/>
</dbReference>
<feature type="active site" description="Proton acceptor; for glutaminase activity" evidence="7">
    <location>
        <position position="55"/>
    </location>
</feature>
<feature type="binding site" evidence="7">
    <location>
        <begin position="495"/>
        <end position="498"/>
    </location>
    <ligand>
        <name>deamido-NAD(+)</name>
        <dbReference type="ChEBI" id="CHEBI:58437"/>
        <note>ligand shared between two neighboring subunits</note>
    </ligand>
</feature>
<dbReference type="Gene3D" id="3.40.50.620">
    <property type="entry name" value="HUPs"/>
    <property type="match status" value="1"/>
</dbReference>
<dbReference type="SUPFAM" id="SSF52402">
    <property type="entry name" value="Adenine nucleotide alpha hydrolases-like"/>
    <property type="match status" value="1"/>
</dbReference>
<feature type="binding site" evidence="7">
    <location>
        <position position="207"/>
    </location>
    <ligand>
        <name>L-glutamine</name>
        <dbReference type="ChEBI" id="CHEBI:58359"/>
    </ligand>
</feature>
<protein>
    <recommendedName>
        <fullName evidence="7 8">Glutamine-dependent NAD(+) synthetase</fullName>
        <ecNumber evidence="7 8">6.3.5.1</ecNumber>
    </recommendedName>
    <alternativeName>
        <fullName evidence="7 8">NAD(+) synthase [glutamine-hydrolyzing]</fullName>
    </alternativeName>
</protein>
<feature type="binding site" evidence="7">
    <location>
        <position position="485"/>
    </location>
    <ligand>
        <name>ATP</name>
        <dbReference type="ChEBI" id="CHEBI:30616"/>
    </ligand>
</feature>
<dbReference type="InterPro" id="IPR003694">
    <property type="entry name" value="NAD_synthase"/>
</dbReference>